<feature type="compositionally biased region" description="Polar residues" evidence="15">
    <location>
        <begin position="697"/>
        <end position="722"/>
    </location>
</feature>
<dbReference type="Gene3D" id="1.20.58.1280">
    <property type="entry name" value="DNA repair protein Rev1, C-terminal domain"/>
    <property type="match status" value="1"/>
</dbReference>
<keyword evidence="12 13" id="KW-0539">Nucleus</keyword>
<dbReference type="SUPFAM" id="SSF56672">
    <property type="entry name" value="DNA/RNA polymerases"/>
    <property type="match status" value="1"/>
</dbReference>
<dbReference type="CDD" id="cd01701">
    <property type="entry name" value="PolY_Rev1"/>
    <property type="match status" value="1"/>
</dbReference>
<evidence type="ECO:0000256" key="7">
    <source>
        <dbReference type="ARBA" id="ARBA00022723"/>
    </source>
</evidence>
<evidence type="ECO:0000256" key="12">
    <source>
        <dbReference type="ARBA" id="ARBA00023242"/>
    </source>
</evidence>
<dbReference type="InterPro" id="IPR001357">
    <property type="entry name" value="BRCT_dom"/>
</dbReference>
<evidence type="ECO:0000259" key="16">
    <source>
        <dbReference type="PROSITE" id="PS50172"/>
    </source>
</evidence>
<dbReference type="InterPro" id="IPR043128">
    <property type="entry name" value="Rev_trsase/Diguanyl_cyclase"/>
</dbReference>
<keyword evidence="6 13" id="KW-0548">Nucleotidyltransferase</keyword>
<dbReference type="PIRSF" id="PIRSF036573">
    <property type="entry name" value="REV1"/>
    <property type="match status" value="1"/>
</dbReference>
<evidence type="ECO:0000256" key="13">
    <source>
        <dbReference type="PIRNR" id="PIRNR036573"/>
    </source>
</evidence>
<proteinExistence type="evidence at transcript level"/>
<evidence type="ECO:0000256" key="1">
    <source>
        <dbReference type="ARBA" id="ARBA00004123"/>
    </source>
</evidence>
<dbReference type="Gene3D" id="1.10.150.20">
    <property type="entry name" value="5' to 3' exonuclease, C-terminal subdomain"/>
    <property type="match status" value="1"/>
</dbReference>
<feature type="region of interest" description="Disordered" evidence="15">
    <location>
        <begin position="190"/>
        <end position="212"/>
    </location>
</feature>
<dbReference type="InterPro" id="IPR036420">
    <property type="entry name" value="BRCT_dom_sf"/>
</dbReference>
<evidence type="ECO:0000256" key="15">
    <source>
        <dbReference type="SAM" id="MobiDB-lite"/>
    </source>
</evidence>
<dbReference type="Gene3D" id="3.40.50.10190">
    <property type="entry name" value="BRCT domain"/>
    <property type="match status" value="1"/>
</dbReference>
<dbReference type="InterPro" id="IPR053848">
    <property type="entry name" value="IMS_HHH_1"/>
</dbReference>
<dbReference type="Pfam" id="PF00533">
    <property type="entry name" value="BRCT"/>
    <property type="match status" value="1"/>
</dbReference>
<feature type="domain" description="UmuC" evidence="17">
    <location>
        <begin position="284"/>
        <end position="502"/>
    </location>
</feature>
<accession>A0A2Z5TZG2</accession>
<dbReference type="Pfam" id="PF14377">
    <property type="entry name" value="UBM"/>
    <property type="match status" value="1"/>
</dbReference>
<evidence type="ECO:0000256" key="11">
    <source>
        <dbReference type="ARBA" id="ARBA00023204"/>
    </source>
</evidence>
<comment type="function">
    <text evidence="13">Deoxycytidyl transferase involved in DNA repair. Transfers a dCMP residue from dCTP to the 3'-end of a DNA primer in a template-dependent reaction. May assist in the first step in the bypass of abasic lesions by the insertion of a nucleotide opposite the lesion. Required for normal induction of mutations by physical and chemical agents.</text>
</comment>
<dbReference type="Gene3D" id="3.40.1170.60">
    <property type="match status" value="1"/>
</dbReference>
<dbReference type="Pfam" id="PF11799">
    <property type="entry name" value="IMS_C"/>
    <property type="match status" value="1"/>
</dbReference>
<evidence type="ECO:0000256" key="3">
    <source>
        <dbReference type="ARBA" id="ARBA00020399"/>
    </source>
</evidence>
<dbReference type="InterPro" id="IPR036775">
    <property type="entry name" value="DNA_pol_Y-fam_lit_finger_sf"/>
</dbReference>
<dbReference type="SUPFAM" id="SSF52113">
    <property type="entry name" value="BRCT domain"/>
    <property type="match status" value="1"/>
</dbReference>
<dbReference type="AlphaFoldDB" id="A0A2Z5TZG2"/>
<dbReference type="PANTHER" id="PTHR45990">
    <property type="entry name" value="DNA REPAIR PROTEIN REV1"/>
    <property type="match status" value="1"/>
</dbReference>
<dbReference type="GO" id="GO:0005634">
    <property type="term" value="C:nucleus"/>
    <property type="evidence" value="ECO:0007669"/>
    <property type="project" value="UniProtKB-SubCell"/>
</dbReference>
<dbReference type="Pfam" id="PF16727">
    <property type="entry name" value="REV1_C"/>
    <property type="match status" value="1"/>
</dbReference>
<dbReference type="PROSITE" id="PS50173">
    <property type="entry name" value="UMUC"/>
    <property type="match status" value="1"/>
</dbReference>
<organism evidence="18">
    <name type="scientific">Reticulitermes speratus</name>
    <dbReference type="NCBI Taxonomy" id="60591"/>
    <lineage>
        <taxon>Eukaryota</taxon>
        <taxon>Metazoa</taxon>
        <taxon>Ecdysozoa</taxon>
        <taxon>Arthropoda</taxon>
        <taxon>Hexapoda</taxon>
        <taxon>Insecta</taxon>
        <taxon>Pterygota</taxon>
        <taxon>Neoptera</taxon>
        <taxon>Polyneoptera</taxon>
        <taxon>Dictyoptera</taxon>
        <taxon>Blattodea</taxon>
        <taxon>Blattoidea</taxon>
        <taxon>Termitoidae</taxon>
        <taxon>Rhinotermitidae</taxon>
        <taxon>Reticulitermes</taxon>
        <taxon>Frontotermes</taxon>
    </lineage>
</organism>
<sequence length="912" mass="101706">MRGRSKVVWFSKCELGGLSSLLEHCFASYGIIYMRMQNRRKNHTSEDNGFASWGGYMAAKKAKLQEQFSEDAAKEGCSHSNAGSSIFQGVAIFVNGYTVPSADSLKRMMMLHGGVYHLYQTDKTTHIIASNLPKCKMKLLRTLKVVKPSWIVDSVQEGRLLDYRQYLLYTSKAQARLNFGVGEVESSKLLQGTETSGEKSNAASVSTTDVAERKQSLHATEPDFLSEFYSHSRLHHISTMGALFKQYVTQLREQSDGRFPGQETLQEWGRRNNSSYNVSSDKVIMHIDMDCFFVSVGLRDRPHLKGLPVAVTHAKGNTTLAQQRKGVDRAFEMNYYRQKAELETVPSVDETDSMSEIASCSYEARKCGVKNGMFLGTALKLCPNLKTIPYDFEGYKQVSHCLYNTVAAFTLDIEAVSCDEMFVDCTDVLQCSCTSTMQFASFLRLEIEDKTGCTASAGFGSNRLQARLATKKAKPNGQFHLEPSSVSLFMRDIMVEDLPGVGRNLASRLHTMGARTCSDLQRFTQSQLQREFGAKTGNALYRHCRGDDDRALNFGHQRKSVSADVNYGIRFTNQEEAAVFIKQLAGEVSSRLRKVRLKGRCITLKLMVRAKEAPIETAKFLGHGVCDQVTRSSTLVTAVADQDIIAREVLSILRQLSVRPSDLRGIGIQVTRLESDSVGNKFLDSFLIRGTRGGQEVGSSNAAQEDSHPQSTVQATNEGSSLQDRDTAHQADSTVIVQQEVCTSESGLAAKPQSQLMPHELCDLDEEVLAALPEDIRQEVLQTYRPSSSSEVQRDVVVTNLKSPTTEQVDTSLCSSMTADEVRALVKEWVSCEDMPQPCDVRMLADYLERQVASRNIDDMHLVVKCLYRCVYKKNSTVWQEAYQTIINKVQDTMLVVYGATLKLQDSFKHDV</sequence>
<name>A0A2Z5TZG2_9NEOP</name>
<feature type="binding site" evidence="14">
    <location>
        <position position="419"/>
    </location>
    <ligand>
        <name>Mg(2+)</name>
        <dbReference type="ChEBI" id="CHEBI:18420"/>
        <label>1</label>
    </ligand>
</feature>
<evidence type="ECO:0000256" key="9">
    <source>
        <dbReference type="ARBA" id="ARBA00022842"/>
    </source>
</evidence>
<dbReference type="InterPro" id="IPR031991">
    <property type="entry name" value="Rev1_C"/>
</dbReference>
<dbReference type="InterPro" id="IPR038401">
    <property type="entry name" value="Rev1_C_sf"/>
</dbReference>
<dbReference type="EC" id="2.7.7.-" evidence="13"/>
<feature type="binding site" evidence="14">
    <location>
        <position position="420"/>
    </location>
    <ligand>
        <name>Mg(2+)</name>
        <dbReference type="ChEBI" id="CHEBI:18420"/>
        <label>1</label>
    </ligand>
</feature>
<dbReference type="PROSITE" id="PS50172">
    <property type="entry name" value="BRCT"/>
    <property type="match status" value="1"/>
</dbReference>
<comment type="cofactor">
    <cofactor evidence="14">
        <name>Mg(2+)</name>
        <dbReference type="ChEBI" id="CHEBI:18420"/>
    </cofactor>
    <text evidence="14">Binds 2 magnesium ions.</text>
</comment>
<comment type="similarity">
    <text evidence="2 13">Belongs to the DNA polymerase type-Y family.</text>
</comment>
<dbReference type="Gene3D" id="6.10.250.1490">
    <property type="match status" value="1"/>
</dbReference>
<reference evidence="18" key="1">
    <citation type="journal article" date="2016" name="PLoS ONE">
        <title>Caste-Specific and Sex-Specific Expression of Chemoreceptor Genes in a Termite.</title>
        <authorList>
            <person name="Mitaka Y."/>
            <person name="Kobayashi K."/>
            <person name="Mikheyev A."/>
            <person name="Tin M.M.Y."/>
            <person name="Watanabe Y."/>
            <person name="Matsuura K."/>
        </authorList>
    </citation>
    <scope>NUCLEOTIDE SEQUENCE</scope>
</reference>
<keyword evidence="11 13" id="KW-0234">DNA repair</keyword>
<evidence type="ECO:0000313" key="18">
    <source>
        <dbReference type="EMBL" id="BBA93742.1"/>
    </source>
</evidence>
<dbReference type="Pfam" id="PF21999">
    <property type="entry name" value="IMS_HHH_1"/>
    <property type="match status" value="1"/>
</dbReference>
<evidence type="ECO:0000256" key="2">
    <source>
        <dbReference type="ARBA" id="ARBA00010945"/>
    </source>
</evidence>
<evidence type="ECO:0000256" key="8">
    <source>
        <dbReference type="ARBA" id="ARBA00022763"/>
    </source>
</evidence>
<protein>
    <recommendedName>
        <fullName evidence="3 13">DNA repair protein REV1</fullName>
        <ecNumber evidence="13">2.7.7.-</ecNumber>
    </recommendedName>
</protein>
<keyword evidence="9 14" id="KW-0460">Magnesium</keyword>
<gene>
    <name evidence="18" type="primary">RsREV1</name>
</gene>
<dbReference type="Gene3D" id="3.30.1490.100">
    <property type="entry name" value="DNA polymerase, Y-family, little finger domain"/>
    <property type="match status" value="1"/>
</dbReference>
<evidence type="ECO:0000256" key="10">
    <source>
        <dbReference type="ARBA" id="ARBA00023125"/>
    </source>
</evidence>
<keyword evidence="4 13" id="KW-0237">DNA synthesis</keyword>
<evidence type="ECO:0000256" key="6">
    <source>
        <dbReference type="ARBA" id="ARBA00022695"/>
    </source>
</evidence>
<dbReference type="InterPro" id="IPR001126">
    <property type="entry name" value="UmuC"/>
</dbReference>
<dbReference type="GO" id="GO:0003684">
    <property type="term" value="F:damaged DNA binding"/>
    <property type="evidence" value="ECO:0007669"/>
    <property type="project" value="UniProtKB-UniRule"/>
</dbReference>
<dbReference type="SMART" id="SM00292">
    <property type="entry name" value="BRCT"/>
    <property type="match status" value="1"/>
</dbReference>
<dbReference type="Gene3D" id="6.10.250.1630">
    <property type="match status" value="1"/>
</dbReference>
<keyword evidence="10 13" id="KW-0238">DNA-binding</keyword>
<evidence type="ECO:0000256" key="5">
    <source>
        <dbReference type="ARBA" id="ARBA00022679"/>
    </source>
</evidence>
<feature type="compositionally biased region" description="Polar residues" evidence="15">
    <location>
        <begin position="190"/>
        <end position="209"/>
    </location>
</feature>
<feature type="domain" description="BRCT" evidence="16">
    <location>
        <begin position="82"/>
        <end position="168"/>
    </location>
</feature>
<dbReference type="Pfam" id="PF00817">
    <property type="entry name" value="IMS"/>
    <property type="match status" value="1"/>
</dbReference>
<evidence type="ECO:0000256" key="14">
    <source>
        <dbReference type="PIRSR" id="PIRSR036573-2"/>
    </source>
</evidence>
<reference evidence="18" key="2">
    <citation type="submission" date="2017-10" db="EMBL/GenBank/DDBJ databases">
        <title>High Expression of DNA Repair Genes in Long-Lived Termite King.</title>
        <authorList>
            <person name="Tasaki E."/>
            <person name="Mitaka Y."/>
            <person name="Nozaki T."/>
            <person name="Kobayashi K."/>
            <person name="Matsuura K."/>
            <person name="Iuchi Y."/>
        </authorList>
    </citation>
    <scope>NUCLEOTIDE SEQUENCE</scope>
</reference>
<evidence type="ECO:0000256" key="4">
    <source>
        <dbReference type="ARBA" id="ARBA00022634"/>
    </source>
</evidence>
<keyword evidence="7 14" id="KW-0479">Metal-binding</keyword>
<dbReference type="GO" id="GO:0006281">
    <property type="term" value="P:DNA repair"/>
    <property type="evidence" value="ECO:0007669"/>
    <property type="project" value="UniProtKB-KW"/>
</dbReference>
<dbReference type="SUPFAM" id="SSF100879">
    <property type="entry name" value="Lesion bypass DNA polymerase (Y-family), little finger domain"/>
    <property type="match status" value="1"/>
</dbReference>
<evidence type="ECO:0000259" key="17">
    <source>
        <dbReference type="PROSITE" id="PS50173"/>
    </source>
</evidence>
<dbReference type="InterPro" id="IPR012112">
    <property type="entry name" value="REV1"/>
</dbReference>
<dbReference type="FunFam" id="3.40.50.10190:FF:000011">
    <property type="entry name" value="DNA repair protein REV1"/>
    <property type="match status" value="1"/>
</dbReference>
<feature type="region of interest" description="Disordered" evidence="15">
    <location>
        <begin position="694"/>
        <end position="730"/>
    </location>
</feature>
<keyword evidence="8 13" id="KW-0227">DNA damage</keyword>
<keyword evidence="5 13" id="KW-0808">Transferase</keyword>
<dbReference type="GO" id="GO:0003887">
    <property type="term" value="F:DNA-directed DNA polymerase activity"/>
    <property type="evidence" value="ECO:0007669"/>
    <property type="project" value="InterPro"/>
</dbReference>
<dbReference type="InterPro" id="IPR017961">
    <property type="entry name" value="DNA_pol_Y-fam_little_finger"/>
</dbReference>
<dbReference type="GO" id="GO:0070987">
    <property type="term" value="P:error-free translesion synthesis"/>
    <property type="evidence" value="ECO:0007669"/>
    <property type="project" value="TreeGrafter"/>
</dbReference>
<dbReference type="CDD" id="cd17719">
    <property type="entry name" value="BRCT_Rev1"/>
    <property type="match status" value="1"/>
</dbReference>
<dbReference type="PANTHER" id="PTHR45990:SF1">
    <property type="entry name" value="DNA REPAIR PROTEIN REV1"/>
    <property type="match status" value="1"/>
</dbReference>
<comment type="subcellular location">
    <subcellularLocation>
        <location evidence="1 13">Nucleus</location>
    </subcellularLocation>
</comment>
<dbReference type="GO" id="GO:0042276">
    <property type="term" value="P:error-prone translesion synthesis"/>
    <property type="evidence" value="ECO:0007669"/>
    <property type="project" value="InterPro"/>
</dbReference>
<feature type="binding site" evidence="14">
    <location>
        <position position="288"/>
    </location>
    <ligand>
        <name>Mg(2+)</name>
        <dbReference type="ChEBI" id="CHEBI:18420"/>
        <label>1</label>
    </ligand>
</feature>
<dbReference type="Gene3D" id="3.30.70.270">
    <property type="match status" value="1"/>
</dbReference>
<dbReference type="GO" id="GO:0046872">
    <property type="term" value="F:metal ion binding"/>
    <property type="evidence" value="ECO:0007669"/>
    <property type="project" value="UniProtKB-KW"/>
</dbReference>
<dbReference type="InterPro" id="IPR043502">
    <property type="entry name" value="DNA/RNA_pol_sf"/>
</dbReference>
<dbReference type="EMBL" id="FX985855">
    <property type="protein sequence ID" value="BBA93742.1"/>
    <property type="molecule type" value="mRNA"/>
</dbReference>
<dbReference type="GO" id="GO:0017125">
    <property type="term" value="F:deoxycytidyl transferase activity"/>
    <property type="evidence" value="ECO:0007669"/>
    <property type="project" value="TreeGrafter"/>
</dbReference>
<dbReference type="InterPro" id="IPR025527">
    <property type="entry name" value="HUWE1/Rev1_UBM"/>
</dbReference>
<dbReference type="FunFam" id="3.30.1490.100:FF:000001">
    <property type="entry name" value="DNA repair protein REV1"/>
    <property type="match status" value="1"/>
</dbReference>